<accession>A0ABT8CYR1</accession>
<gene>
    <name evidence="1" type="ORF">QW060_20335</name>
</gene>
<reference evidence="2" key="1">
    <citation type="journal article" date="2019" name="Int. J. Syst. Evol. Microbiol.">
        <title>The Global Catalogue of Microorganisms (GCM) 10K type strain sequencing project: providing services to taxonomists for standard genome sequencing and annotation.</title>
        <authorList>
            <consortium name="The Broad Institute Genomics Platform"/>
            <consortium name="The Broad Institute Genome Sequencing Center for Infectious Disease"/>
            <person name="Wu L."/>
            <person name="Ma J."/>
        </authorList>
    </citation>
    <scope>NUCLEOTIDE SEQUENCE [LARGE SCALE GENOMIC DNA]</scope>
    <source>
        <strain evidence="2">CECT 7184</strain>
    </source>
</reference>
<protein>
    <submittedName>
        <fullName evidence="1">Uncharacterized protein</fullName>
    </submittedName>
</protein>
<evidence type="ECO:0000313" key="1">
    <source>
        <dbReference type="EMBL" id="MDN3709364.1"/>
    </source>
</evidence>
<organism evidence="1 2">
    <name type="scientific">Paenimyroides ceti</name>
    <dbReference type="NCBI Taxonomy" id="395087"/>
    <lineage>
        <taxon>Bacteria</taxon>
        <taxon>Pseudomonadati</taxon>
        <taxon>Bacteroidota</taxon>
        <taxon>Flavobacteriia</taxon>
        <taxon>Flavobacteriales</taxon>
        <taxon>Flavobacteriaceae</taxon>
        <taxon>Paenimyroides</taxon>
    </lineage>
</organism>
<dbReference type="Proteomes" id="UP001242368">
    <property type="component" value="Unassembled WGS sequence"/>
</dbReference>
<comment type="caution">
    <text evidence="1">The sequence shown here is derived from an EMBL/GenBank/DDBJ whole genome shotgun (WGS) entry which is preliminary data.</text>
</comment>
<keyword evidence="2" id="KW-1185">Reference proteome</keyword>
<dbReference type="RefSeq" id="WP_290365040.1">
    <property type="nucleotide sequence ID" value="NZ_JAUFQU010000031.1"/>
</dbReference>
<dbReference type="EMBL" id="JAUFQU010000031">
    <property type="protein sequence ID" value="MDN3709364.1"/>
    <property type="molecule type" value="Genomic_DNA"/>
</dbReference>
<proteinExistence type="predicted"/>
<sequence>MLKRLIPPKATSFFWKQVVYLSVQINLKMGNIPVFEMLGNTGLKNA</sequence>
<name>A0ABT8CYR1_9FLAO</name>
<evidence type="ECO:0000313" key="2">
    <source>
        <dbReference type="Proteomes" id="UP001242368"/>
    </source>
</evidence>